<keyword evidence="11" id="KW-0645">Protease</keyword>
<dbReference type="CDD" id="cd01087">
    <property type="entry name" value="Prolidase"/>
    <property type="match status" value="1"/>
</dbReference>
<evidence type="ECO:0000256" key="7">
    <source>
        <dbReference type="ARBA" id="ARBA00023211"/>
    </source>
</evidence>
<protein>
    <recommendedName>
        <fullName evidence="4">Xaa-Pro aminopeptidase</fullName>
        <ecNumber evidence="4">3.4.11.9</ecNumber>
    </recommendedName>
</protein>
<comment type="catalytic activity">
    <reaction evidence="1">
        <text>Release of any N-terminal amino acid, including proline, that is linked to proline, even from a dipeptide or tripeptide.</text>
        <dbReference type="EC" id="3.4.11.9"/>
    </reaction>
</comment>
<dbReference type="PROSITE" id="PS00491">
    <property type="entry name" value="PROLINE_PEPTIDASE"/>
    <property type="match status" value="1"/>
</dbReference>
<dbReference type="Pfam" id="PF05195">
    <property type="entry name" value="AMP_N"/>
    <property type="match status" value="1"/>
</dbReference>
<dbReference type="GO" id="GO:0004177">
    <property type="term" value="F:aminopeptidase activity"/>
    <property type="evidence" value="ECO:0007669"/>
    <property type="project" value="UniProtKB-KW"/>
</dbReference>
<accession>A0ABP6Y504</accession>
<evidence type="ECO:0000256" key="1">
    <source>
        <dbReference type="ARBA" id="ARBA00001424"/>
    </source>
</evidence>
<comment type="similarity">
    <text evidence="3 8">Belongs to the peptidase M24B family.</text>
</comment>
<keyword evidence="7" id="KW-0464">Manganese</keyword>
<dbReference type="InterPro" id="IPR007865">
    <property type="entry name" value="Aminopep_P_N"/>
</dbReference>
<feature type="domain" description="Aminopeptidase P N-terminal" evidence="10">
    <location>
        <begin position="56"/>
        <end position="203"/>
    </location>
</feature>
<dbReference type="SMART" id="SM01011">
    <property type="entry name" value="AMP_N"/>
    <property type="match status" value="1"/>
</dbReference>
<dbReference type="InterPro" id="IPR001131">
    <property type="entry name" value="Peptidase_M24B_aminopep-P_CS"/>
</dbReference>
<dbReference type="Pfam" id="PF00557">
    <property type="entry name" value="Peptidase_M24"/>
    <property type="match status" value="1"/>
</dbReference>
<dbReference type="EMBL" id="BAAAYR010000005">
    <property type="protein sequence ID" value="GAA3577579.1"/>
    <property type="molecule type" value="Genomic_DNA"/>
</dbReference>
<proteinExistence type="inferred from homology"/>
<comment type="cofactor">
    <cofactor evidence="2">
        <name>Mn(2+)</name>
        <dbReference type="ChEBI" id="CHEBI:29035"/>
    </cofactor>
</comment>
<feature type="region of interest" description="Disordered" evidence="9">
    <location>
        <begin position="1"/>
        <end position="31"/>
    </location>
</feature>
<evidence type="ECO:0000259" key="10">
    <source>
        <dbReference type="SMART" id="SM01011"/>
    </source>
</evidence>
<name>A0ABP6Y504_9ACTN</name>
<keyword evidence="6" id="KW-0378">Hydrolase</keyword>
<evidence type="ECO:0000256" key="9">
    <source>
        <dbReference type="SAM" id="MobiDB-lite"/>
    </source>
</evidence>
<keyword evidence="11" id="KW-0031">Aminopeptidase</keyword>
<evidence type="ECO:0000256" key="6">
    <source>
        <dbReference type="ARBA" id="ARBA00022801"/>
    </source>
</evidence>
<dbReference type="InterPro" id="IPR000994">
    <property type="entry name" value="Pept_M24"/>
</dbReference>
<keyword evidence="5 8" id="KW-0479">Metal-binding</keyword>
<evidence type="ECO:0000313" key="12">
    <source>
        <dbReference type="Proteomes" id="UP001500767"/>
    </source>
</evidence>
<dbReference type="Gene3D" id="3.90.230.10">
    <property type="entry name" value="Creatinase/methionine aminopeptidase superfamily"/>
    <property type="match status" value="1"/>
</dbReference>
<keyword evidence="12" id="KW-1185">Reference proteome</keyword>
<gene>
    <name evidence="11" type="ORF">GCM10022197_38600</name>
</gene>
<dbReference type="InterPro" id="IPR052433">
    <property type="entry name" value="X-Pro_dipept-like"/>
</dbReference>
<dbReference type="InterPro" id="IPR029149">
    <property type="entry name" value="Creatin/AminoP/Spt16_N"/>
</dbReference>
<dbReference type="PANTHER" id="PTHR43226:SF4">
    <property type="entry name" value="XAA-PRO AMINOPEPTIDASE 3"/>
    <property type="match status" value="1"/>
</dbReference>
<dbReference type="EC" id="3.4.11.9" evidence="4"/>
<reference evidence="12" key="1">
    <citation type="journal article" date="2019" name="Int. J. Syst. Evol. Microbiol.">
        <title>The Global Catalogue of Microorganisms (GCM) 10K type strain sequencing project: providing services to taxonomists for standard genome sequencing and annotation.</title>
        <authorList>
            <consortium name="The Broad Institute Genomics Platform"/>
            <consortium name="The Broad Institute Genome Sequencing Center for Infectious Disease"/>
            <person name="Wu L."/>
            <person name="Ma J."/>
        </authorList>
    </citation>
    <scope>NUCLEOTIDE SEQUENCE [LARGE SCALE GENOMIC DNA]</scope>
    <source>
        <strain evidence="12">JCM 16540</strain>
    </source>
</reference>
<evidence type="ECO:0000256" key="3">
    <source>
        <dbReference type="ARBA" id="ARBA00008766"/>
    </source>
</evidence>
<dbReference type="SUPFAM" id="SSF53092">
    <property type="entry name" value="Creatinase/prolidase N-terminal domain"/>
    <property type="match status" value="1"/>
</dbReference>
<comment type="caution">
    <text evidence="11">The sequence shown here is derived from an EMBL/GenBank/DDBJ whole genome shotgun (WGS) entry which is preliminary data.</text>
</comment>
<dbReference type="InterPro" id="IPR036005">
    <property type="entry name" value="Creatinase/aminopeptidase-like"/>
</dbReference>
<evidence type="ECO:0000256" key="8">
    <source>
        <dbReference type="RuleBase" id="RU000590"/>
    </source>
</evidence>
<evidence type="ECO:0000256" key="2">
    <source>
        <dbReference type="ARBA" id="ARBA00001936"/>
    </source>
</evidence>
<evidence type="ECO:0000256" key="4">
    <source>
        <dbReference type="ARBA" id="ARBA00012574"/>
    </source>
</evidence>
<organism evidence="11 12">
    <name type="scientific">Microlunatus spumicola</name>
    <dbReference type="NCBI Taxonomy" id="81499"/>
    <lineage>
        <taxon>Bacteria</taxon>
        <taxon>Bacillati</taxon>
        <taxon>Actinomycetota</taxon>
        <taxon>Actinomycetes</taxon>
        <taxon>Propionibacteriales</taxon>
        <taxon>Propionibacteriaceae</taxon>
        <taxon>Microlunatus</taxon>
    </lineage>
</organism>
<dbReference type="SUPFAM" id="SSF55920">
    <property type="entry name" value="Creatinase/aminopeptidase"/>
    <property type="match status" value="1"/>
</dbReference>
<dbReference type="Gene3D" id="3.40.350.10">
    <property type="entry name" value="Creatinase/prolidase N-terminal domain"/>
    <property type="match status" value="1"/>
</dbReference>
<dbReference type="RefSeq" id="WP_204911248.1">
    <property type="nucleotide sequence ID" value="NZ_BAAAYR010000005.1"/>
</dbReference>
<evidence type="ECO:0000256" key="5">
    <source>
        <dbReference type="ARBA" id="ARBA00022723"/>
    </source>
</evidence>
<dbReference type="PANTHER" id="PTHR43226">
    <property type="entry name" value="XAA-PRO AMINOPEPTIDASE 3"/>
    <property type="match status" value="1"/>
</dbReference>
<evidence type="ECO:0000313" key="11">
    <source>
        <dbReference type="EMBL" id="GAA3577579.1"/>
    </source>
</evidence>
<sequence>MSDASGTDDAVETVDTVVTSEEPPKPSNRAVPFSDAFKAFISQGWAPYPSTLPEPLPATAWTAARREALGALFPGERLVIGAGGLEVRSNDTDYRFRPHSAFAHLTGLGTDQEPDAVLVLEPTDPPEGSSHDATLYFRPRAPRDSSEFYADARYGEMWVGKRPSLDEMAALTGLRTAPVDELAEHLRKDADTVRVRANREDLAADVQAVLAEVAPLDTVSDGSLSDGSEAVDRDGGLMTALSELRLVKDAFEADQMREACALTAEGFEAVVADLPRAVAAGRGERWVEGVFGLQARHAGNAVGYDTIAAAGDHACTLHWIRNDGDLRLGDLLLLDAGVEVDSLYTADVTRTLPVSGTYSEAQRRVYEAVLAAQEAGIAAAQPGASFADVHRASIRVVAEHLDAWGLLPVPLEDALSEDGGQHRRWMPHGTSHHLGIDVHDCAQARRENYREGTLAPGMVITVEPGIYFKSDDELVPAELRGIGVRIEDDILITEDGNENLSAALPRSADEVEAWMADVWAREVAGTTAGGTTDGTTGR</sequence>
<dbReference type="Proteomes" id="UP001500767">
    <property type="component" value="Unassembled WGS sequence"/>
</dbReference>